<feature type="non-terminal residue" evidence="1">
    <location>
        <position position="1"/>
    </location>
</feature>
<organism evidence="1">
    <name type="scientific">marine sediment metagenome</name>
    <dbReference type="NCBI Taxonomy" id="412755"/>
    <lineage>
        <taxon>unclassified sequences</taxon>
        <taxon>metagenomes</taxon>
        <taxon>ecological metagenomes</taxon>
    </lineage>
</organism>
<reference evidence="1" key="1">
    <citation type="journal article" date="2014" name="Front. Microbiol.">
        <title>High frequency of phylogenetically diverse reductive dehalogenase-homologous genes in deep subseafloor sedimentary metagenomes.</title>
        <authorList>
            <person name="Kawai M."/>
            <person name="Futagami T."/>
            <person name="Toyoda A."/>
            <person name="Takaki Y."/>
            <person name="Nishi S."/>
            <person name="Hori S."/>
            <person name="Arai W."/>
            <person name="Tsubouchi T."/>
            <person name="Morono Y."/>
            <person name="Uchiyama I."/>
            <person name="Ito T."/>
            <person name="Fujiyama A."/>
            <person name="Inagaki F."/>
            <person name="Takami H."/>
        </authorList>
    </citation>
    <scope>NUCLEOTIDE SEQUENCE</scope>
    <source>
        <strain evidence="1">Expedition CK06-06</strain>
    </source>
</reference>
<dbReference type="EMBL" id="BART01001379">
    <property type="protein sequence ID" value="GAG67812.1"/>
    <property type="molecule type" value="Genomic_DNA"/>
</dbReference>
<dbReference type="AlphaFoldDB" id="X1AD32"/>
<name>X1AD32_9ZZZZ</name>
<accession>X1AD32</accession>
<sequence>SFKETVAPLFFTFDNKYLYVSSNIDRDKRAIF</sequence>
<comment type="caution">
    <text evidence="1">The sequence shown here is derived from an EMBL/GenBank/DDBJ whole genome shotgun (WGS) entry which is preliminary data.</text>
</comment>
<evidence type="ECO:0000313" key="1">
    <source>
        <dbReference type="EMBL" id="GAG67812.1"/>
    </source>
</evidence>
<proteinExistence type="predicted"/>
<gene>
    <name evidence="1" type="ORF">S01H4_04943</name>
</gene>
<protein>
    <submittedName>
        <fullName evidence="1">Uncharacterized protein</fullName>
    </submittedName>
</protein>